<proteinExistence type="predicted"/>
<dbReference type="Proteomes" id="UP001497516">
    <property type="component" value="Chromosome 2"/>
</dbReference>
<sequence>MTMMGSPYPSQKLNFNRYIDMQLNGMNYETIGASNPSFNKSNGLLPNVGWDAANLGLTNQVSSGCMNVAPTLTKNEPLSHSYATSPFTFPSINNNDQDNYLGLSRPLGQQVKLFGTSNGGGGTNNHVDVISMMDNISTNLANDHPSFGDDMFNHHILDDIEKSGIQPNNSTSLSSDTNQLPQHSNFSTALSHHTEQTTNLEVLLDVSSQQEAGVTKFTLSSDNSYYGAIEMNNRVSEFSQPNFFNESSNHFEQTTNLEMLLEASSQANTSNCDYKINFECEVNPINEKQQIEGVAKFTFSNENPHYGSTEVNSLVTELPPHNLSNELSHHIEQTTNLELLLDGPSKVQGVCECANPTNFADRSNLESEFNSFDDKLHEESERGTIEFNLNNSFLPEIEALLENKDWADQFVECLPETENWTSF</sequence>
<evidence type="ECO:0000256" key="1">
    <source>
        <dbReference type="SAM" id="MobiDB-lite"/>
    </source>
</evidence>
<organism evidence="2 3">
    <name type="scientific">Linum trigynum</name>
    <dbReference type="NCBI Taxonomy" id="586398"/>
    <lineage>
        <taxon>Eukaryota</taxon>
        <taxon>Viridiplantae</taxon>
        <taxon>Streptophyta</taxon>
        <taxon>Embryophyta</taxon>
        <taxon>Tracheophyta</taxon>
        <taxon>Spermatophyta</taxon>
        <taxon>Magnoliopsida</taxon>
        <taxon>eudicotyledons</taxon>
        <taxon>Gunneridae</taxon>
        <taxon>Pentapetalae</taxon>
        <taxon>rosids</taxon>
        <taxon>fabids</taxon>
        <taxon>Malpighiales</taxon>
        <taxon>Linaceae</taxon>
        <taxon>Linum</taxon>
    </lineage>
</organism>
<reference evidence="2 3" key="1">
    <citation type="submission" date="2024-04" db="EMBL/GenBank/DDBJ databases">
        <authorList>
            <person name="Fracassetti M."/>
        </authorList>
    </citation>
    <scope>NUCLEOTIDE SEQUENCE [LARGE SCALE GENOMIC DNA]</scope>
</reference>
<name>A0AAV2DE17_9ROSI</name>
<keyword evidence="3" id="KW-1185">Reference proteome</keyword>
<gene>
    <name evidence="2" type="ORF">LTRI10_LOCUS13493</name>
</gene>
<feature type="compositionally biased region" description="Polar residues" evidence="1">
    <location>
        <begin position="165"/>
        <end position="184"/>
    </location>
</feature>
<evidence type="ECO:0000313" key="3">
    <source>
        <dbReference type="Proteomes" id="UP001497516"/>
    </source>
</evidence>
<feature type="region of interest" description="Disordered" evidence="1">
    <location>
        <begin position="162"/>
        <end position="184"/>
    </location>
</feature>
<dbReference type="AlphaFoldDB" id="A0AAV2DE17"/>
<protein>
    <submittedName>
        <fullName evidence="2">Uncharacterized protein</fullName>
    </submittedName>
</protein>
<accession>A0AAV2DE17</accession>
<evidence type="ECO:0000313" key="2">
    <source>
        <dbReference type="EMBL" id="CAL1371428.1"/>
    </source>
</evidence>
<dbReference type="EMBL" id="OZ034815">
    <property type="protein sequence ID" value="CAL1371428.1"/>
    <property type="molecule type" value="Genomic_DNA"/>
</dbReference>